<feature type="transmembrane region" description="Helical" evidence="11">
    <location>
        <begin position="406"/>
        <end position="424"/>
    </location>
</feature>
<feature type="binding site" evidence="8">
    <location>
        <position position="380"/>
    </location>
    <ligand>
        <name>Na(+)</name>
        <dbReference type="ChEBI" id="CHEBI:29101"/>
        <label>1</label>
    </ligand>
</feature>
<dbReference type="AlphaFoldDB" id="A0A7E6EY82"/>
<keyword evidence="10" id="KW-0769">Symport</keyword>
<dbReference type="GO" id="GO:0005886">
    <property type="term" value="C:plasma membrane"/>
    <property type="evidence" value="ECO:0007669"/>
    <property type="project" value="TreeGrafter"/>
</dbReference>
<keyword evidence="7" id="KW-0325">Glycoprotein</keyword>
<dbReference type="PANTHER" id="PTHR11616">
    <property type="entry name" value="SODIUM/CHLORIDE DEPENDENT TRANSPORTER"/>
    <property type="match status" value="1"/>
</dbReference>
<feature type="transmembrane region" description="Helical" evidence="11">
    <location>
        <begin position="350"/>
        <end position="376"/>
    </location>
</feature>
<feature type="binding site" evidence="8">
    <location>
        <position position="28"/>
    </location>
    <ligand>
        <name>Na(+)</name>
        <dbReference type="ChEBI" id="CHEBI:29101"/>
        <label>1</label>
    </ligand>
</feature>
<comment type="similarity">
    <text evidence="2 10">Belongs to the sodium:neurotransmitter symporter (SNF) (TC 2.A.22) family.</text>
</comment>
<evidence type="ECO:0000256" key="3">
    <source>
        <dbReference type="ARBA" id="ARBA00022448"/>
    </source>
</evidence>
<feature type="binding site" evidence="8">
    <location>
        <position position="379"/>
    </location>
    <ligand>
        <name>Na(+)</name>
        <dbReference type="ChEBI" id="CHEBI:29101"/>
        <label>1</label>
    </ligand>
</feature>
<feature type="transmembrane region" description="Helical" evidence="11">
    <location>
        <begin position="436"/>
        <end position="460"/>
    </location>
</feature>
<keyword evidence="3 10" id="KW-0813">Transport</keyword>
<evidence type="ECO:0000256" key="11">
    <source>
        <dbReference type="SAM" id="Phobius"/>
    </source>
</evidence>
<feature type="binding site" evidence="8">
    <location>
        <position position="21"/>
    </location>
    <ligand>
        <name>Na(+)</name>
        <dbReference type="ChEBI" id="CHEBI:29101"/>
        <label>1</label>
    </ligand>
</feature>
<evidence type="ECO:0000313" key="14">
    <source>
        <dbReference type="RefSeq" id="XP_036359707.1"/>
    </source>
</evidence>
<dbReference type="PROSITE" id="PS50267">
    <property type="entry name" value="NA_NEUROTRAN_SYMP_3"/>
    <property type="match status" value="1"/>
</dbReference>
<feature type="transmembrane region" description="Helical" evidence="11">
    <location>
        <begin position="12"/>
        <end position="30"/>
    </location>
</feature>
<evidence type="ECO:0000256" key="2">
    <source>
        <dbReference type="ARBA" id="ARBA00006459"/>
    </source>
</evidence>
<evidence type="ECO:0000256" key="9">
    <source>
        <dbReference type="PIRSR" id="PIRSR600175-2"/>
    </source>
</evidence>
<gene>
    <name evidence="13 14" type="primary">LOC115213200</name>
</gene>
<feature type="disulfide bond" evidence="9">
    <location>
        <begin position="126"/>
        <end position="135"/>
    </location>
</feature>
<dbReference type="GO" id="GO:0005283">
    <property type="term" value="F:amino acid:sodium symporter activity"/>
    <property type="evidence" value="ECO:0007669"/>
    <property type="project" value="TreeGrafter"/>
</dbReference>
<evidence type="ECO:0000256" key="10">
    <source>
        <dbReference type="RuleBase" id="RU003732"/>
    </source>
</evidence>
<name>A0A7E6EY82_9MOLL</name>
<dbReference type="Pfam" id="PF00209">
    <property type="entry name" value="SNF"/>
    <property type="match status" value="1"/>
</dbReference>
<evidence type="ECO:0000256" key="8">
    <source>
        <dbReference type="PIRSR" id="PIRSR600175-1"/>
    </source>
</evidence>
<dbReference type="InterPro" id="IPR037272">
    <property type="entry name" value="SNS_sf"/>
</dbReference>
<feature type="transmembrane region" description="Helical" evidence="11">
    <location>
        <begin position="481"/>
        <end position="507"/>
    </location>
</feature>
<dbReference type="RefSeq" id="XP_036359707.1">
    <property type="nucleotide sequence ID" value="XM_036503814.1"/>
</dbReference>
<evidence type="ECO:0000256" key="7">
    <source>
        <dbReference type="ARBA" id="ARBA00023180"/>
    </source>
</evidence>
<feature type="transmembrane region" description="Helical" evidence="11">
    <location>
        <begin position="42"/>
        <end position="62"/>
    </location>
</feature>
<reference evidence="13 14" key="1">
    <citation type="submission" date="2025-08" db="UniProtKB">
        <authorList>
            <consortium name="RefSeq"/>
        </authorList>
    </citation>
    <scope>IDENTIFICATION</scope>
</reference>
<dbReference type="RefSeq" id="XP_036359706.1">
    <property type="nucleotide sequence ID" value="XM_036503813.1"/>
</dbReference>
<evidence type="ECO:0000313" key="13">
    <source>
        <dbReference type="RefSeq" id="XP_036359706.1"/>
    </source>
</evidence>
<evidence type="ECO:0000256" key="4">
    <source>
        <dbReference type="ARBA" id="ARBA00022692"/>
    </source>
</evidence>
<feature type="transmembrane region" description="Helical" evidence="11">
    <location>
        <begin position="194"/>
        <end position="213"/>
    </location>
</feature>
<dbReference type="PANTHER" id="PTHR11616:SF321">
    <property type="entry name" value="SODIUM-DEPENDENT NUTRIENT AMINO ACID TRANSPORTER 1-RELATED"/>
    <property type="match status" value="1"/>
</dbReference>
<keyword evidence="8" id="KW-0479">Metal-binding</keyword>
<keyword evidence="9" id="KW-1015">Disulfide bond</keyword>
<dbReference type="PRINTS" id="PR00176">
    <property type="entry name" value="NANEUSMPORT"/>
</dbReference>
<dbReference type="PROSITE" id="PS00610">
    <property type="entry name" value="NA_NEUROTRAN_SYMP_1"/>
    <property type="match status" value="1"/>
</dbReference>
<comment type="subcellular location">
    <subcellularLocation>
        <location evidence="1">Membrane</location>
        <topology evidence="1">Multi-pass membrane protein</topology>
    </subcellularLocation>
</comment>
<keyword evidence="8" id="KW-0915">Sodium</keyword>
<keyword evidence="12" id="KW-1185">Reference proteome</keyword>
<dbReference type="KEGG" id="osn:115213200"/>
<evidence type="ECO:0000256" key="5">
    <source>
        <dbReference type="ARBA" id="ARBA00022989"/>
    </source>
</evidence>
<evidence type="ECO:0000256" key="1">
    <source>
        <dbReference type="ARBA" id="ARBA00004141"/>
    </source>
</evidence>
<feature type="transmembrane region" description="Helical" evidence="11">
    <location>
        <begin position="83"/>
        <end position="114"/>
    </location>
</feature>
<dbReference type="Proteomes" id="UP000515154">
    <property type="component" value="Linkage group LG6"/>
</dbReference>
<organism evidence="12 14">
    <name type="scientific">Octopus sinensis</name>
    <name type="common">East Asian common octopus</name>
    <dbReference type="NCBI Taxonomy" id="2607531"/>
    <lineage>
        <taxon>Eukaryota</taxon>
        <taxon>Metazoa</taxon>
        <taxon>Spiralia</taxon>
        <taxon>Lophotrochozoa</taxon>
        <taxon>Mollusca</taxon>
        <taxon>Cephalopoda</taxon>
        <taxon>Coleoidea</taxon>
        <taxon>Octopodiformes</taxon>
        <taxon>Octopoda</taxon>
        <taxon>Incirrata</taxon>
        <taxon>Octopodidae</taxon>
        <taxon>Octopus</taxon>
    </lineage>
</organism>
<dbReference type="InterPro" id="IPR000175">
    <property type="entry name" value="Na/ntran_symport"/>
</dbReference>
<proteinExistence type="inferred from homology"/>
<dbReference type="SUPFAM" id="SSF161070">
    <property type="entry name" value="SNF-like"/>
    <property type="match status" value="1"/>
</dbReference>
<sequence>MAKTQRETWAKWSEFFFSIVGMVVGLTNIWRFPYFCYISGGGAFLIPFFIFMIFAAIPILMLENAVAQFASFGPGKIWVMCPLFKGIGAGMIIICAITSVYYNVIIAWVLYYLYSSMHPTLAWSKCNNPWNTHRCYESISLTKISQSNSTLDSMLNSTKDVNVSSSLALSSSVEEYWERHVLNLSPSVNNIGTVRPPLLLCLFLIWLITFLCLSKGIKTSGKIVYVAASLPYIFLSVLLIRGLTLPGSLDGLYYFVKPEWEKVTDPSVWKNAAVQIFLSIGIGTSALATLSSYNDFHNNCQRDAIILPIIDGLTSFLSGLTSFSILGYMAHISGTHLDNVISKGPGIAFIVYPQALSTLPFAQIWAVMFFAMLVLIGLDSQFGHIQVIVTAITDVYPEKFGNHKTLLTGIVCLVCFLFGIVLITEGGLYVLQIIDWYCASLTLMLILFLEIIAVAWVYGARRLENDISLMLGRRPWPVWKPLWTVINPLCVLILWISSLISFKHLFYGDGTMFPKWTHYVGYGIALLTIIPLPVLGVQQIMKHTGSFVNRLKQSLKPTMEWCPAETRAELNKDDIINSTEEVASHFL</sequence>
<feature type="transmembrane region" description="Helical" evidence="11">
    <location>
        <begin position="519"/>
        <end position="537"/>
    </location>
</feature>
<keyword evidence="6 11" id="KW-0472">Membrane</keyword>
<evidence type="ECO:0000256" key="6">
    <source>
        <dbReference type="ARBA" id="ARBA00023136"/>
    </source>
</evidence>
<keyword evidence="5 11" id="KW-1133">Transmembrane helix</keyword>
<dbReference type="GO" id="GO:0089718">
    <property type="term" value="P:amino acid import across plasma membrane"/>
    <property type="evidence" value="ECO:0007669"/>
    <property type="project" value="TreeGrafter"/>
</dbReference>
<keyword evidence="4 10" id="KW-0812">Transmembrane</keyword>
<feature type="transmembrane region" description="Helical" evidence="11">
    <location>
        <begin position="225"/>
        <end position="244"/>
    </location>
</feature>
<feature type="transmembrane region" description="Helical" evidence="11">
    <location>
        <begin position="272"/>
        <end position="293"/>
    </location>
</feature>
<protein>
    <recommendedName>
        <fullName evidence="10">Transporter</fullName>
    </recommendedName>
</protein>
<dbReference type="GO" id="GO:0046872">
    <property type="term" value="F:metal ion binding"/>
    <property type="evidence" value="ECO:0007669"/>
    <property type="project" value="UniProtKB-KW"/>
</dbReference>
<accession>A0A7E6EY82</accession>
<feature type="binding site" evidence="8">
    <location>
        <position position="24"/>
    </location>
    <ligand>
        <name>Na(+)</name>
        <dbReference type="ChEBI" id="CHEBI:29101"/>
        <label>1</label>
    </ligand>
</feature>
<feature type="binding site" evidence="8">
    <location>
        <position position="279"/>
    </location>
    <ligand>
        <name>Na(+)</name>
        <dbReference type="ChEBI" id="CHEBI:29101"/>
        <label>1</label>
    </ligand>
</feature>
<feature type="transmembrane region" description="Helical" evidence="11">
    <location>
        <begin position="305"/>
        <end position="330"/>
    </location>
</feature>
<evidence type="ECO:0000313" key="12">
    <source>
        <dbReference type="Proteomes" id="UP000515154"/>
    </source>
</evidence>